<sequence>MWDREKTLQRIFGTSQVFYSADKKPRIGGSTVPVKVREYYHQGHQSLEHEDWETAVLFFSRALHLNPDLLCDFSSALQNLRRAYSYEPENSKYQERLAFVLYLQGQCLYELCDFQEALYVFLQASDLQPQNSSFSYRCMACLLALKRHQDCLSLITREVKQGRASADVYILRARIYNFFQKPKLCYQDLRSALLFDPKHPQAKGLLQMMVNQAKQSFQDASILAVQGKLHRALKRISCAIENNPLDPNLFLFRGTMYRRLQQFDPAVEDFLKVLDMVTDSQDSLVEKAQRQLLLTYNDFAVHCYTQGAYQEGVLLLNKAIRDEQNEKSLYINRGDCFFQLGNLAFAEADYKQALALSPQDEGANLRMGVLQEKMGFCEQTRRQFQTAEDHFSTAIKHNPEKAQYYLHRAKSRQLLQNILGARQDVATVLLLNPNYPKMVPLMTNLFPGMTVEDVLKSQVAELAKLQLSRMLESGPKARHPQSIVVQRLMERQKARALMESWNREYSFTENLEEELVTSQTSQVKTELKRRGADKKVKPHKVTSLTDSYVDQTSSGSVFSILSLSTSGIEPSDSQEYRSTSNTAVMSPQHSRPQSSDPRKNRENLGLSRAPKVTQASENLNQNLLETTPAYGQRRHSSKAEATQSPKPKPRKTEPPQRPGRQGPRQKSGVTEATEGPKPRKNRPALTPKQRLRRAKAIRAQSWKPKSQGHSQKPTKTSSETVSHGGSGTSSSETQDRSSGPSSSEDTSSSSESASSSSKTDEPSLQDPQDGDLSSSKAELSPTPSQSAAP</sequence>
<dbReference type="InterPro" id="IPR011990">
    <property type="entry name" value="TPR-like_helical_dom_sf"/>
</dbReference>
<feature type="compositionally biased region" description="Basic and acidic residues" evidence="2">
    <location>
        <begin position="525"/>
        <end position="535"/>
    </location>
</feature>
<dbReference type="Pfam" id="PF12895">
    <property type="entry name" value="ANAPC3"/>
    <property type="match status" value="1"/>
</dbReference>
<feature type="compositionally biased region" description="Polar residues" evidence="2">
    <location>
        <begin position="613"/>
        <end position="625"/>
    </location>
</feature>
<dbReference type="PANTHER" id="PTHR45153:SF1">
    <property type="entry name" value="TETRATRICOPEPTIDE REPEAT PROTEIN 16"/>
    <property type="match status" value="1"/>
</dbReference>
<evidence type="ECO:0000313" key="4">
    <source>
        <dbReference type="Proteomes" id="UP001488838"/>
    </source>
</evidence>
<comment type="caution">
    <text evidence="3">The sequence shown here is derived from an EMBL/GenBank/DDBJ whole genome shotgun (WGS) entry which is preliminary data.</text>
</comment>
<evidence type="ECO:0000256" key="2">
    <source>
        <dbReference type="SAM" id="MobiDB-lite"/>
    </source>
</evidence>
<dbReference type="Pfam" id="PF00515">
    <property type="entry name" value="TPR_1"/>
    <property type="match status" value="1"/>
</dbReference>
<evidence type="ECO:0000313" key="3">
    <source>
        <dbReference type="EMBL" id="KAK7802730.1"/>
    </source>
</evidence>
<feature type="repeat" description="TPR" evidence="1">
    <location>
        <begin position="327"/>
        <end position="360"/>
    </location>
</feature>
<keyword evidence="4" id="KW-1185">Reference proteome</keyword>
<dbReference type="InterPro" id="IPR019734">
    <property type="entry name" value="TPR_rpt"/>
</dbReference>
<dbReference type="AlphaFoldDB" id="A0AAW0HMI5"/>
<feature type="compositionally biased region" description="Polar residues" evidence="2">
    <location>
        <begin position="571"/>
        <end position="595"/>
    </location>
</feature>
<accession>A0AAW0HMI5</accession>
<dbReference type="EMBL" id="JBBHLL010000448">
    <property type="protein sequence ID" value="KAK7802730.1"/>
    <property type="molecule type" value="Genomic_DNA"/>
</dbReference>
<evidence type="ECO:0008006" key="5">
    <source>
        <dbReference type="Google" id="ProtNLM"/>
    </source>
</evidence>
<dbReference type="PANTHER" id="PTHR45153">
    <property type="entry name" value="TETRATRICOPEPTIDE REPEAT PROTEIN 16"/>
    <property type="match status" value="1"/>
</dbReference>
<keyword evidence="1" id="KW-0802">TPR repeat</keyword>
<feature type="compositionally biased region" description="Polar residues" evidence="2">
    <location>
        <begin position="703"/>
        <end position="715"/>
    </location>
</feature>
<feature type="repeat" description="TPR" evidence="1">
    <location>
        <begin position="98"/>
        <end position="131"/>
    </location>
</feature>
<gene>
    <name evidence="3" type="ORF">U0070_007173</name>
</gene>
<proteinExistence type="predicted"/>
<dbReference type="SUPFAM" id="SSF48452">
    <property type="entry name" value="TPR-like"/>
    <property type="match status" value="3"/>
</dbReference>
<feature type="region of interest" description="Disordered" evidence="2">
    <location>
        <begin position="566"/>
        <end position="789"/>
    </location>
</feature>
<feature type="compositionally biased region" description="Low complexity" evidence="2">
    <location>
        <begin position="716"/>
        <end position="757"/>
    </location>
</feature>
<protein>
    <recommendedName>
        <fullName evidence="5">Tetratricopeptide repeat protein 16</fullName>
    </recommendedName>
</protein>
<feature type="region of interest" description="Disordered" evidence="2">
    <location>
        <begin position="518"/>
        <end position="541"/>
    </location>
</feature>
<feature type="repeat" description="TPR" evidence="1">
    <location>
        <begin position="36"/>
        <end position="69"/>
    </location>
</feature>
<dbReference type="Proteomes" id="UP001488838">
    <property type="component" value="Unassembled WGS sequence"/>
</dbReference>
<reference evidence="3 4" key="1">
    <citation type="journal article" date="2023" name="bioRxiv">
        <title>Conserved and derived expression patterns and positive selection on dental genes reveal complex evolutionary context of ever-growing rodent molars.</title>
        <authorList>
            <person name="Calamari Z.T."/>
            <person name="Song A."/>
            <person name="Cohen E."/>
            <person name="Akter M."/>
            <person name="Roy R.D."/>
            <person name="Hallikas O."/>
            <person name="Christensen M.M."/>
            <person name="Li P."/>
            <person name="Marangoni P."/>
            <person name="Jernvall J."/>
            <person name="Klein O.D."/>
        </authorList>
    </citation>
    <scope>NUCLEOTIDE SEQUENCE [LARGE SCALE GENOMIC DNA]</scope>
    <source>
        <strain evidence="3">V071</strain>
    </source>
</reference>
<feature type="repeat" description="TPR" evidence="1">
    <location>
        <begin position="247"/>
        <end position="280"/>
    </location>
</feature>
<organism evidence="3 4">
    <name type="scientific">Myodes glareolus</name>
    <name type="common">Bank vole</name>
    <name type="synonym">Clethrionomys glareolus</name>
    <dbReference type="NCBI Taxonomy" id="447135"/>
    <lineage>
        <taxon>Eukaryota</taxon>
        <taxon>Metazoa</taxon>
        <taxon>Chordata</taxon>
        <taxon>Craniata</taxon>
        <taxon>Vertebrata</taxon>
        <taxon>Euteleostomi</taxon>
        <taxon>Mammalia</taxon>
        <taxon>Eutheria</taxon>
        <taxon>Euarchontoglires</taxon>
        <taxon>Glires</taxon>
        <taxon>Rodentia</taxon>
        <taxon>Myomorpha</taxon>
        <taxon>Muroidea</taxon>
        <taxon>Cricetidae</taxon>
        <taxon>Arvicolinae</taxon>
        <taxon>Myodes</taxon>
    </lineage>
</organism>
<dbReference type="Gene3D" id="1.25.40.10">
    <property type="entry name" value="Tetratricopeptide repeat domain"/>
    <property type="match status" value="4"/>
</dbReference>
<feature type="compositionally biased region" description="Polar residues" evidence="2">
    <location>
        <begin position="771"/>
        <end position="789"/>
    </location>
</feature>
<dbReference type="SMART" id="SM00028">
    <property type="entry name" value="TPR"/>
    <property type="match status" value="8"/>
</dbReference>
<dbReference type="PROSITE" id="PS50005">
    <property type="entry name" value="TPR"/>
    <property type="match status" value="4"/>
</dbReference>
<evidence type="ECO:0000256" key="1">
    <source>
        <dbReference type="PROSITE-ProRule" id="PRU00339"/>
    </source>
</evidence>
<name>A0AAW0HMI5_MYOGA</name>